<dbReference type="InterPro" id="IPR051932">
    <property type="entry name" value="Bact_StressResp_Reg"/>
</dbReference>
<dbReference type="PROSITE" id="PS50801">
    <property type="entry name" value="STAS"/>
    <property type="match status" value="1"/>
</dbReference>
<dbReference type="Pfam" id="PF01740">
    <property type="entry name" value="STAS"/>
    <property type="match status" value="1"/>
</dbReference>
<accession>A0A4R2BKN2</accession>
<keyword evidence="1" id="KW-0175">Coiled coil</keyword>
<keyword evidence="4" id="KW-1185">Reference proteome</keyword>
<dbReference type="CDD" id="cd07041">
    <property type="entry name" value="STAS_RsbR_RsbS_like"/>
    <property type="match status" value="1"/>
</dbReference>
<dbReference type="InterPro" id="IPR002645">
    <property type="entry name" value="STAS_dom"/>
</dbReference>
<feature type="domain" description="STAS" evidence="2">
    <location>
        <begin position="222"/>
        <end position="334"/>
    </location>
</feature>
<protein>
    <submittedName>
        <fullName evidence="3">Anti-anti-sigma regulatory factor</fullName>
    </submittedName>
</protein>
<dbReference type="SUPFAM" id="SSF52091">
    <property type="entry name" value="SpoIIaa-like"/>
    <property type="match status" value="1"/>
</dbReference>
<name>A0A4R2BKN2_9BACI</name>
<comment type="caution">
    <text evidence="3">The sequence shown here is derived from an EMBL/GenBank/DDBJ whole genome shotgun (WGS) entry which is preliminary data.</text>
</comment>
<evidence type="ECO:0000259" key="2">
    <source>
        <dbReference type="PROSITE" id="PS50801"/>
    </source>
</evidence>
<evidence type="ECO:0000313" key="3">
    <source>
        <dbReference type="EMBL" id="TCN27761.1"/>
    </source>
</evidence>
<dbReference type="Proteomes" id="UP000295689">
    <property type="component" value="Unassembled WGS sequence"/>
</dbReference>
<dbReference type="InterPro" id="IPR036513">
    <property type="entry name" value="STAS_dom_sf"/>
</dbReference>
<gene>
    <name evidence="3" type="ORF">EV146_10188</name>
</gene>
<reference evidence="3 4" key="1">
    <citation type="journal article" date="2015" name="Stand. Genomic Sci.">
        <title>Genomic Encyclopedia of Bacterial and Archaeal Type Strains, Phase III: the genomes of soil and plant-associated and newly described type strains.</title>
        <authorList>
            <person name="Whitman W.B."/>
            <person name="Woyke T."/>
            <person name="Klenk H.P."/>
            <person name="Zhou Y."/>
            <person name="Lilburn T.G."/>
            <person name="Beck B.J."/>
            <person name="De Vos P."/>
            <person name="Vandamme P."/>
            <person name="Eisen J.A."/>
            <person name="Garrity G."/>
            <person name="Hugenholtz P."/>
            <person name="Kyrpides N.C."/>
        </authorList>
    </citation>
    <scope>NUCLEOTIDE SEQUENCE [LARGE SCALE GENOMIC DNA]</scope>
    <source>
        <strain evidence="3 4">CV53</strain>
    </source>
</reference>
<organism evidence="3 4">
    <name type="scientific">Mesobacillus foraminis</name>
    <dbReference type="NCBI Taxonomy" id="279826"/>
    <lineage>
        <taxon>Bacteria</taxon>
        <taxon>Bacillati</taxon>
        <taxon>Bacillota</taxon>
        <taxon>Bacilli</taxon>
        <taxon>Bacillales</taxon>
        <taxon>Bacillaceae</taxon>
        <taxon>Mesobacillus</taxon>
    </lineage>
</organism>
<proteinExistence type="predicted"/>
<dbReference type="EMBL" id="SLVV01000001">
    <property type="protein sequence ID" value="TCN27761.1"/>
    <property type="molecule type" value="Genomic_DNA"/>
</dbReference>
<dbReference type="PANTHER" id="PTHR33745">
    <property type="entry name" value="RSBT ANTAGONIST PROTEIN RSBS-RELATED"/>
    <property type="match status" value="1"/>
</dbReference>
<dbReference type="RefSeq" id="WP_132000705.1">
    <property type="nucleotide sequence ID" value="NZ_JABUHM010000006.1"/>
</dbReference>
<feature type="coiled-coil region" evidence="1">
    <location>
        <begin position="186"/>
        <end position="220"/>
    </location>
</feature>
<dbReference type="AlphaFoldDB" id="A0A4R2BKN2"/>
<evidence type="ECO:0000256" key="1">
    <source>
        <dbReference type="SAM" id="Coils"/>
    </source>
</evidence>
<dbReference type="Gene3D" id="3.30.750.24">
    <property type="entry name" value="STAS domain"/>
    <property type="match status" value="1"/>
</dbReference>
<sequence length="343" mass="38566">MTGRYSSDSNINVGGLNFSWDIEKGQFLFEQQDAVLFWITSAMKTFFDTIEEISGEDAASLVLEATGFRQGLLVGDYFRELKSVSIPEAAELVPNTYASAGWGRAVVSELDLDKRTLKIRLQNSWEYKINKEQGKKHAGTYLPAHYAGIFSGLFGENLWFKVLESQLEGKDYDLIEYFPSNITVTKNIHELTRNKESEEIRRLENMVEKQTSELKGLVKELSSPIIPVLEGIVVVPLVGRYDSSRGDDMIEKTLYSLPKNQARYLVVDLTGLHLEVDNYTAHMIERLGAAASLIGTEMILVGVSAELGLIMTNSGFNFTKYQCFQTLQHGIYYALAQDGRQII</sequence>
<evidence type="ECO:0000313" key="4">
    <source>
        <dbReference type="Proteomes" id="UP000295689"/>
    </source>
</evidence>